<reference evidence="1 2" key="1">
    <citation type="journal article" date="2024" name="Commun. Biol.">
        <title>Comparative genomic analysis of thermophilic fungi reveals convergent evolutionary adaptations and gene losses.</title>
        <authorList>
            <person name="Steindorff A.S."/>
            <person name="Aguilar-Pontes M.V."/>
            <person name="Robinson A.J."/>
            <person name="Andreopoulos B."/>
            <person name="LaButti K."/>
            <person name="Kuo A."/>
            <person name="Mondo S."/>
            <person name="Riley R."/>
            <person name="Otillar R."/>
            <person name="Haridas S."/>
            <person name="Lipzen A."/>
            <person name="Grimwood J."/>
            <person name="Schmutz J."/>
            <person name="Clum A."/>
            <person name="Reid I.D."/>
            <person name="Moisan M.C."/>
            <person name="Butler G."/>
            <person name="Nguyen T.T.M."/>
            <person name="Dewar K."/>
            <person name="Conant G."/>
            <person name="Drula E."/>
            <person name="Henrissat B."/>
            <person name="Hansel C."/>
            <person name="Singer S."/>
            <person name="Hutchinson M.I."/>
            <person name="de Vries R.P."/>
            <person name="Natvig D.O."/>
            <person name="Powell A.J."/>
            <person name="Tsang A."/>
            <person name="Grigoriev I.V."/>
        </authorList>
    </citation>
    <scope>NUCLEOTIDE SEQUENCE [LARGE SCALE GENOMIC DNA]</scope>
    <source>
        <strain evidence="1 2">CBS 494.80</strain>
    </source>
</reference>
<evidence type="ECO:0000313" key="1">
    <source>
        <dbReference type="EMBL" id="KAL2071782.1"/>
    </source>
</evidence>
<organism evidence="1 2">
    <name type="scientific">Oculimacula yallundae</name>
    <dbReference type="NCBI Taxonomy" id="86028"/>
    <lineage>
        <taxon>Eukaryota</taxon>
        <taxon>Fungi</taxon>
        <taxon>Dikarya</taxon>
        <taxon>Ascomycota</taxon>
        <taxon>Pezizomycotina</taxon>
        <taxon>Leotiomycetes</taxon>
        <taxon>Helotiales</taxon>
        <taxon>Ploettnerulaceae</taxon>
        <taxon>Oculimacula</taxon>
    </lineage>
</organism>
<dbReference type="Proteomes" id="UP001595075">
    <property type="component" value="Unassembled WGS sequence"/>
</dbReference>
<sequence length="66" mass="7518">MFSYTKKAGCLVKAGHRQILNLCKPPFPKTVRGIVSRRRSACISSFRKCRFSNARESFVGPQCIWP</sequence>
<accession>A0ABR4CP53</accession>
<gene>
    <name evidence="1" type="ORF">VTL71DRAFT_13017</name>
</gene>
<keyword evidence="2" id="KW-1185">Reference proteome</keyword>
<evidence type="ECO:0000313" key="2">
    <source>
        <dbReference type="Proteomes" id="UP001595075"/>
    </source>
</evidence>
<proteinExistence type="predicted"/>
<protein>
    <submittedName>
        <fullName evidence="1">Uncharacterized protein</fullName>
    </submittedName>
</protein>
<dbReference type="EMBL" id="JAZHXI010000005">
    <property type="protein sequence ID" value="KAL2071782.1"/>
    <property type="molecule type" value="Genomic_DNA"/>
</dbReference>
<comment type="caution">
    <text evidence="1">The sequence shown here is derived from an EMBL/GenBank/DDBJ whole genome shotgun (WGS) entry which is preliminary data.</text>
</comment>
<name>A0ABR4CP53_9HELO</name>